<dbReference type="AlphaFoldDB" id="A0A0D9VBS9"/>
<evidence type="ECO:0000256" key="1">
    <source>
        <dbReference type="SAM" id="MobiDB-lite"/>
    </source>
</evidence>
<reference evidence="2 3" key="1">
    <citation type="submission" date="2012-08" db="EMBL/GenBank/DDBJ databases">
        <title>Oryza genome evolution.</title>
        <authorList>
            <person name="Wing R.A."/>
        </authorList>
    </citation>
    <scope>NUCLEOTIDE SEQUENCE</scope>
</reference>
<dbReference type="Proteomes" id="UP000032180">
    <property type="component" value="Chromosome 2"/>
</dbReference>
<feature type="region of interest" description="Disordered" evidence="1">
    <location>
        <begin position="1"/>
        <end position="65"/>
    </location>
</feature>
<dbReference type="EnsemblPlants" id="LPERR02G02230.1">
    <property type="protein sequence ID" value="LPERR02G02230.1"/>
    <property type="gene ID" value="LPERR02G02230"/>
</dbReference>
<protein>
    <submittedName>
        <fullName evidence="2">Uncharacterized protein</fullName>
    </submittedName>
</protein>
<feature type="compositionally biased region" description="Polar residues" evidence="1">
    <location>
        <begin position="11"/>
        <end position="32"/>
    </location>
</feature>
<evidence type="ECO:0000313" key="3">
    <source>
        <dbReference type="Proteomes" id="UP000032180"/>
    </source>
</evidence>
<reference evidence="3" key="2">
    <citation type="submission" date="2013-12" db="EMBL/GenBank/DDBJ databases">
        <authorList>
            <person name="Yu Y."/>
            <person name="Lee S."/>
            <person name="de Baynast K."/>
            <person name="Wissotski M."/>
            <person name="Liu L."/>
            <person name="Talag J."/>
            <person name="Goicoechea J."/>
            <person name="Angelova A."/>
            <person name="Jetty R."/>
            <person name="Kudrna D."/>
            <person name="Golser W."/>
            <person name="Rivera L."/>
            <person name="Zhang J."/>
            <person name="Wing R."/>
        </authorList>
    </citation>
    <scope>NUCLEOTIDE SEQUENCE</scope>
</reference>
<evidence type="ECO:0000313" key="2">
    <source>
        <dbReference type="EnsemblPlants" id="LPERR02G02230.1"/>
    </source>
</evidence>
<keyword evidence="3" id="KW-1185">Reference proteome</keyword>
<organism evidence="2 3">
    <name type="scientific">Leersia perrieri</name>
    <dbReference type="NCBI Taxonomy" id="77586"/>
    <lineage>
        <taxon>Eukaryota</taxon>
        <taxon>Viridiplantae</taxon>
        <taxon>Streptophyta</taxon>
        <taxon>Embryophyta</taxon>
        <taxon>Tracheophyta</taxon>
        <taxon>Spermatophyta</taxon>
        <taxon>Magnoliopsida</taxon>
        <taxon>Liliopsida</taxon>
        <taxon>Poales</taxon>
        <taxon>Poaceae</taxon>
        <taxon>BOP clade</taxon>
        <taxon>Oryzoideae</taxon>
        <taxon>Oryzeae</taxon>
        <taxon>Oryzinae</taxon>
        <taxon>Leersia</taxon>
    </lineage>
</organism>
<proteinExistence type="predicted"/>
<reference evidence="2" key="3">
    <citation type="submission" date="2015-04" db="UniProtKB">
        <authorList>
            <consortium name="EnsemblPlants"/>
        </authorList>
    </citation>
    <scope>IDENTIFICATION</scope>
</reference>
<dbReference type="HOGENOM" id="CLU_2852892_0_0_1"/>
<sequence length="65" mass="7465">MLSRSDMHPSASPQLDTTNTTQPTERNLTPKYQTDRRYAGPIAVSSTTTPQQRLLKRRLQQDYDT</sequence>
<dbReference type="Gramene" id="LPERR02G02230.1">
    <property type="protein sequence ID" value="LPERR02G02230.1"/>
    <property type="gene ID" value="LPERR02G02230"/>
</dbReference>
<accession>A0A0D9VBS9</accession>
<name>A0A0D9VBS9_9ORYZ</name>